<organism evidence="1 2">
    <name type="scientific">Dothidotthia symphoricarpi CBS 119687</name>
    <dbReference type="NCBI Taxonomy" id="1392245"/>
    <lineage>
        <taxon>Eukaryota</taxon>
        <taxon>Fungi</taxon>
        <taxon>Dikarya</taxon>
        <taxon>Ascomycota</taxon>
        <taxon>Pezizomycotina</taxon>
        <taxon>Dothideomycetes</taxon>
        <taxon>Pleosporomycetidae</taxon>
        <taxon>Pleosporales</taxon>
        <taxon>Dothidotthiaceae</taxon>
        <taxon>Dothidotthia</taxon>
    </lineage>
</organism>
<dbReference type="Proteomes" id="UP000799771">
    <property type="component" value="Unassembled WGS sequence"/>
</dbReference>
<dbReference type="RefSeq" id="XP_033518180.1">
    <property type="nucleotide sequence ID" value="XM_033671026.1"/>
</dbReference>
<evidence type="ECO:0000313" key="2">
    <source>
        <dbReference type="Proteomes" id="UP000799771"/>
    </source>
</evidence>
<sequence>MIPIIVIVASGIPAGTEAKEKTKKAYLRISTKERAKDLYQRVSAVDIMPLCLSGTTSANACYQREQKRLMERFDQIQRNGADSLTLSSATLWPPLWTLRLRLLQSPLTLLTSS</sequence>
<accession>A0A6A5ZWW2</accession>
<gene>
    <name evidence="1" type="ORF">P153DRAFT_391208</name>
</gene>
<dbReference type="AlphaFoldDB" id="A0A6A5ZWW2"/>
<protein>
    <submittedName>
        <fullName evidence="1">Uncharacterized protein</fullName>
    </submittedName>
</protein>
<keyword evidence="2" id="KW-1185">Reference proteome</keyword>
<dbReference type="EMBL" id="ML977522">
    <property type="protein sequence ID" value="KAF2123786.1"/>
    <property type="molecule type" value="Genomic_DNA"/>
</dbReference>
<reference evidence="1" key="1">
    <citation type="journal article" date="2020" name="Stud. Mycol.">
        <title>101 Dothideomycetes genomes: a test case for predicting lifestyles and emergence of pathogens.</title>
        <authorList>
            <person name="Haridas S."/>
            <person name="Albert R."/>
            <person name="Binder M."/>
            <person name="Bloem J."/>
            <person name="Labutti K."/>
            <person name="Salamov A."/>
            <person name="Andreopoulos B."/>
            <person name="Baker S."/>
            <person name="Barry K."/>
            <person name="Bills G."/>
            <person name="Bluhm B."/>
            <person name="Cannon C."/>
            <person name="Castanera R."/>
            <person name="Culley D."/>
            <person name="Daum C."/>
            <person name="Ezra D."/>
            <person name="Gonzalez J."/>
            <person name="Henrissat B."/>
            <person name="Kuo A."/>
            <person name="Liang C."/>
            <person name="Lipzen A."/>
            <person name="Lutzoni F."/>
            <person name="Magnuson J."/>
            <person name="Mondo S."/>
            <person name="Nolan M."/>
            <person name="Ohm R."/>
            <person name="Pangilinan J."/>
            <person name="Park H.-J."/>
            <person name="Ramirez L."/>
            <person name="Alfaro M."/>
            <person name="Sun H."/>
            <person name="Tritt A."/>
            <person name="Yoshinaga Y."/>
            <person name="Zwiers L.-H."/>
            <person name="Turgeon B."/>
            <person name="Goodwin S."/>
            <person name="Spatafora J."/>
            <person name="Crous P."/>
            <person name="Grigoriev I."/>
        </authorList>
    </citation>
    <scope>NUCLEOTIDE SEQUENCE</scope>
    <source>
        <strain evidence="1">CBS 119687</strain>
    </source>
</reference>
<evidence type="ECO:0000313" key="1">
    <source>
        <dbReference type="EMBL" id="KAF2123786.1"/>
    </source>
</evidence>
<proteinExistence type="predicted"/>
<name>A0A6A5ZWW2_9PLEO</name>
<dbReference type="GeneID" id="54411458"/>
<dbReference type="OrthoDB" id="194358at2759"/>